<name>A0A7X1AYC9_9BACT</name>
<dbReference type="EMBL" id="JACHVA010000083">
    <property type="protein sequence ID" value="MBC2602251.1"/>
    <property type="molecule type" value="Genomic_DNA"/>
</dbReference>
<keyword evidence="12" id="KW-1185">Reference proteome</keyword>
<evidence type="ECO:0000256" key="6">
    <source>
        <dbReference type="ARBA" id="ARBA00022989"/>
    </source>
</evidence>
<feature type="transmembrane region" description="Helical" evidence="9">
    <location>
        <begin position="15"/>
        <end position="36"/>
    </location>
</feature>
<evidence type="ECO:0000256" key="3">
    <source>
        <dbReference type="ARBA" id="ARBA00022475"/>
    </source>
</evidence>
<dbReference type="RefSeq" id="WP_185692948.1">
    <property type="nucleotide sequence ID" value="NZ_JACHVA010000083.1"/>
</dbReference>
<organism evidence="11 12">
    <name type="scientific">Puniceicoccus vermicola</name>
    <dbReference type="NCBI Taxonomy" id="388746"/>
    <lineage>
        <taxon>Bacteria</taxon>
        <taxon>Pseudomonadati</taxon>
        <taxon>Verrucomicrobiota</taxon>
        <taxon>Opitutia</taxon>
        <taxon>Puniceicoccales</taxon>
        <taxon>Puniceicoccaceae</taxon>
        <taxon>Puniceicoccus</taxon>
    </lineage>
</organism>
<evidence type="ECO:0000256" key="1">
    <source>
        <dbReference type="ARBA" id="ARBA00004651"/>
    </source>
</evidence>
<dbReference type="GO" id="GO:0005886">
    <property type="term" value="C:plasma membrane"/>
    <property type="evidence" value="ECO:0007669"/>
    <property type="project" value="UniProtKB-SubCell"/>
</dbReference>
<evidence type="ECO:0000256" key="9">
    <source>
        <dbReference type="SAM" id="Phobius"/>
    </source>
</evidence>
<comment type="similarity">
    <text evidence="8">Belongs to the exbB/tolQ family.</text>
</comment>
<comment type="subcellular location">
    <subcellularLocation>
        <location evidence="1">Cell membrane</location>
        <topology evidence="1">Multi-pass membrane protein</topology>
    </subcellularLocation>
    <subcellularLocation>
        <location evidence="8">Membrane</location>
        <topology evidence="8">Multi-pass membrane protein</topology>
    </subcellularLocation>
</comment>
<protein>
    <submittedName>
        <fullName evidence="11">MotA/TolQ/ExbB proton channel family protein</fullName>
    </submittedName>
</protein>
<feature type="transmembrane region" description="Helical" evidence="9">
    <location>
        <begin position="116"/>
        <end position="140"/>
    </location>
</feature>
<dbReference type="AlphaFoldDB" id="A0A7X1AYC9"/>
<proteinExistence type="inferred from homology"/>
<keyword evidence="6 9" id="KW-1133">Transmembrane helix</keyword>
<dbReference type="Proteomes" id="UP000525652">
    <property type="component" value="Unassembled WGS sequence"/>
</dbReference>
<evidence type="ECO:0000259" key="10">
    <source>
        <dbReference type="Pfam" id="PF01618"/>
    </source>
</evidence>
<evidence type="ECO:0000256" key="5">
    <source>
        <dbReference type="ARBA" id="ARBA00022927"/>
    </source>
</evidence>
<keyword evidence="7 9" id="KW-0472">Membrane</keyword>
<feature type="transmembrane region" description="Helical" evidence="9">
    <location>
        <begin position="152"/>
        <end position="175"/>
    </location>
</feature>
<evidence type="ECO:0000256" key="7">
    <source>
        <dbReference type="ARBA" id="ARBA00023136"/>
    </source>
</evidence>
<comment type="caution">
    <text evidence="11">The sequence shown here is derived from an EMBL/GenBank/DDBJ whole genome shotgun (WGS) entry which is preliminary data.</text>
</comment>
<gene>
    <name evidence="11" type="ORF">H5P30_10725</name>
</gene>
<evidence type="ECO:0000256" key="2">
    <source>
        <dbReference type="ARBA" id="ARBA00022448"/>
    </source>
</evidence>
<dbReference type="PANTHER" id="PTHR30625">
    <property type="entry name" value="PROTEIN TOLQ"/>
    <property type="match status" value="1"/>
</dbReference>
<dbReference type="Pfam" id="PF01618">
    <property type="entry name" value="MotA_ExbB"/>
    <property type="match status" value="1"/>
</dbReference>
<keyword evidence="4 9" id="KW-0812">Transmembrane</keyword>
<dbReference type="InterPro" id="IPR002898">
    <property type="entry name" value="MotA_ExbB_proton_chnl"/>
</dbReference>
<feature type="domain" description="MotA/TolQ/ExbB proton channel" evidence="10">
    <location>
        <begin position="77"/>
        <end position="192"/>
    </location>
</feature>
<evidence type="ECO:0000313" key="12">
    <source>
        <dbReference type="Proteomes" id="UP000525652"/>
    </source>
</evidence>
<keyword evidence="3" id="KW-1003">Cell membrane</keyword>
<keyword evidence="5 8" id="KW-0653">Protein transport</keyword>
<accession>A0A7X1AYC9</accession>
<evidence type="ECO:0000313" key="11">
    <source>
        <dbReference type="EMBL" id="MBC2602251.1"/>
    </source>
</evidence>
<dbReference type="GO" id="GO:0017038">
    <property type="term" value="P:protein import"/>
    <property type="evidence" value="ECO:0007669"/>
    <property type="project" value="TreeGrafter"/>
</dbReference>
<evidence type="ECO:0000256" key="8">
    <source>
        <dbReference type="RuleBase" id="RU004057"/>
    </source>
</evidence>
<reference evidence="11 12" key="1">
    <citation type="submission" date="2020-07" db="EMBL/GenBank/DDBJ databases">
        <authorList>
            <person name="Feng X."/>
        </authorList>
    </citation>
    <scope>NUCLEOTIDE SEQUENCE [LARGE SCALE GENOMIC DNA]</scope>
    <source>
        <strain evidence="11 12">JCM14086</strain>
    </source>
</reference>
<dbReference type="InterPro" id="IPR050790">
    <property type="entry name" value="ExbB/TolQ_transport"/>
</dbReference>
<evidence type="ECO:0000256" key="4">
    <source>
        <dbReference type="ARBA" id="ARBA00022692"/>
    </source>
</evidence>
<sequence length="220" mass="24148">MEFLNFTLFQQGGPVMWPLLIISVFGFIFFVERTLFLHQGQIQVRTFVDGIQNLLRKGRLAEALAVCEETPGPIPNVVKAALLNYDAPISRIRGAIQSAALIEIPILERRIGTIAAIARIAPILGLLGTILAGYDAFFIFQNEGAYANPSDFAGAISQALLTTIAGLAIAAMAHLAHHFLHGRLRAVVHDMESVGHDLLQWIENMKNTPPEESPEREEKA</sequence>
<dbReference type="PANTHER" id="PTHR30625:SF15">
    <property type="entry name" value="BIOPOLYMER TRANSPORT PROTEIN EXBB"/>
    <property type="match status" value="1"/>
</dbReference>
<keyword evidence="2 8" id="KW-0813">Transport</keyword>